<reference evidence="2 3" key="1">
    <citation type="submission" date="2019-07" db="EMBL/GenBank/DDBJ databases">
        <title>Genomic Encyclopedia of Archaeal and Bacterial Type Strains, Phase II (KMG-II): from individual species to whole genera.</title>
        <authorList>
            <person name="Goeker M."/>
        </authorList>
    </citation>
    <scope>NUCLEOTIDE SEQUENCE [LARGE SCALE GENOMIC DNA]</scope>
    <source>
        <strain evidence="2 3">ATCC BAA-1139</strain>
    </source>
</reference>
<protein>
    <submittedName>
        <fullName evidence="2">Uncharacterized protein</fullName>
    </submittedName>
</protein>
<feature type="transmembrane region" description="Helical" evidence="1">
    <location>
        <begin position="6"/>
        <end position="24"/>
    </location>
</feature>
<feature type="transmembrane region" description="Helical" evidence="1">
    <location>
        <begin position="31"/>
        <end position="49"/>
    </location>
</feature>
<evidence type="ECO:0000313" key="3">
    <source>
        <dbReference type="Proteomes" id="UP000319449"/>
    </source>
</evidence>
<dbReference type="RefSeq" id="WP_145025432.1">
    <property type="nucleotide sequence ID" value="NZ_VLLN01000033.1"/>
</dbReference>
<feature type="transmembrane region" description="Helical" evidence="1">
    <location>
        <begin position="55"/>
        <end position="73"/>
    </location>
</feature>
<dbReference type="EMBL" id="VLLN01000033">
    <property type="protein sequence ID" value="TWJ13927.1"/>
    <property type="molecule type" value="Genomic_DNA"/>
</dbReference>
<dbReference type="Proteomes" id="UP000319449">
    <property type="component" value="Unassembled WGS sequence"/>
</dbReference>
<comment type="caution">
    <text evidence="2">The sequence shown here is derived from an EMBL/GenBank/DDBJ whole genome shotgun (WGS) entry which is preliminary data.</text>
</comment>
<keyword evidence="1" id="KW-0472">Membrane</keyword>
<evidence type="ECO:0000256" key="1">
    <source>
        <dbReference type="SAM" id="Phobius"/>
    </source>
</evidence>
<accession>A0A562V864</accession>
<gene>
    <name evidence="2" type="ORF">JN12_03644</name>
</gene>
<organism evidence="2 3">
    <name type="scientific">Geobacter argillaceus</name>
    <dbReference type="NCBI Taxonomy" id="345631"/>
    <lineage>
        <taxon>Bacteria</taxon>
        <taxon>Pseudomonadati</taxon>
        <taxon>Thermodesulfobacteriota</taxon>
        <taxon>Desulfuromonadia</taxon>
        <taxon>Geobacterales</taxon>
        <taxon>Geobacteraceae</taxon>
        <taxon>Geobacter</taxon>
    </lineage>
</organism>
<keyword evidence="1" id="KW-1133">Transmembrane helix</keyword>
<evidence type="ECO:0000313" key="2">
    <source>
        <dbReference type="EMBL" id="TWJ13927.1"/>
    </source>
</evidence>
<dbReference type="AlphaFoldDB" id="A0A562V864"/>
<sequence>MHVYLLLLGVILLALIVNLPLGYFRQGCDKFTFAWYFYVHISIPLIIYIRIKSGFSWKFIPFTIGGAVVGQLIGGRVRRRLNGAG</sequence>
<keyword evidence="1" id="KW-0812">Transmembrane</keyword>
<proteinExistence type="predicted"/>
<keyword evidence="3" id="KW-1185">Reference proteome</keyword>
<dbReference type="OrthoDB" id="5397176at2"/>
<name>A0A562V864_9BACT</name>